<dbReference type="InterPro" id="IPR036412">
    <property type="entry name" value="HAD-like_sf"/>
</dbReference>
<dbReference type="PANTHER" id="PTHR19288">
    <property type="entry name" value="4-NITROPHENYLPHOSPHATASE-RELATED"/>
    <property type="match status" value="1"/>
</dbReference>
<dbReference type="GO" id="GO:0032049">
    <property type="term" value="P:cardiolipin biosynthetic process"/>
    <property type="evidence" value="ECO:0007669"/>
    <property type="project" value="TreeGrafter"/>
</dbReference>
<dbReference type="InterPro" id="IPR023214">
    <property type="entry name" value="HAD_sf"/>
</dbReference>
<evidence type="ECO:0000313" key="1">
    <source>
        <dbReference type="EMBL" id="KTW29681.1"/>
    </source>
</evidence>
<dbReference type="AlphaFoldDB" id="A0A0W4ZMU3"/>
<name>A0A0W4ZMU3_PNEC8</name>
<dbReference type="VEuPathDB" id="FungiDB:T552_04092"/>
<organism evidence="1 2">
    <name type="scientific">Pneumocystis carinii (strain B80)</name>
    <name type="common">Rat pneumocystis pneumonia agent</name>
    <name type="synonym">Pneumocystis carinii f. sp. carinii</name>
    <dbReference type="NCBI Taxonomy" id="1408658"/>
    <lineage>
        <taxon>Eukaryota</taxon>
        <taxon>Fungi</taxon>
        <taxon>Dikarya</taxon>
        <taxon>Ascomycota</taxon>
        <taxon>Taphrinomycotina</taxon>
        <taxon>Pneumocystomycetes</taxon>
        <taxon>Pneumocystaceae</taxon>
        <taxon>Pneumocystis</taxon>
    </lineage>
</organism>
<protein>
    <submittedName>
        <fullName evidence="1">HAD phosphatase, family IIIA</fullName>
    </submittedName>
</protein>
<dbReference type="InterPro" id="IPR027706">
    <property type="entry name" value="PGP_Pase"/>
</dbReference>
<proteinExistence type="predicted"/>
<evidence type="ECO:0000313" key="2">
    <source>
        <dbReference type="Proteomes" id="UP000054454"/>
    </source>
</evidence>
<keyword evidence="2" id="KW-1185">Reference proteome</keyword>
<dbReference type="EMBL" id="LFVZ01000004">
    <property type="protein sequence ID" value="KTW29681.1"/>
    <property type="molecule type" value="Genomic_DNA"/>
</dbReference>
<dbReference type="InterPro" id="IPR006549">
    <property type="entry name" value="HAD-SF_hydro_IIIA"/>
</dbReference>
<accession>A0A0W4ZMU3</accession>
<dbReference type="SUPFAM" id="SSF56784">
    <property type="entry name" value="HAD-like"/>
    <property type="match status" value="1"/>
</dbReference>
<comment type="caution">
    <text evidence="1">The sequence shown here is derived from an EMBL/GenBank/DDBJ whole genome shotgun (WGS) entry which is preliminary data.</text>
</comment>
<dbReference type="OrthoDB" id="198652at2759"/>
<reference evidence="2" key="1">
    <citation type="journal article" date="2016" name="Nat. Commun.">
        <title>Genome analysis of three Pneumocystis species reveals adaptation mechanisms to life exclusively in mammalian hosts.</title>
        <authorList>
            <person name="Ma L."/>
            <person name="Chen Z."/>
            <person name="Huang D.W."/>
            <person name="Kutty G."/>
            <person name="Ishihara M."/>
            <person name="Wang H."/>
            <person name="Abouelleil A."/>
            <person name="Bishop L."/>
            <person name="Davey E."/>
            <person name="Deng R."/>
            <person name="Deng X."/>
            <person name="Fan L."/>
            <person name="Fantoni G."/>
            <person name="Fitzgerald M."/>
            <person name="Gogineni E."/>
            <person name="Goldberg J.M."/>
            <person name="Handley G."/>
            <person name="Hu X."/>
            <person name="Huber C."/>
            <person name="Jiao X."/>
            <person name="Jones K."/>
            <person name="Levin J.Z."/>
            <person name="Liu Y."/>
            <person name="Macdonald P."/>
            <person name="Melnikov A."/>
            <person name="Raley C."/>
            <person name="Sassi M."/>
            <person name="Sherman B.T."/>
            <person name="Song X."/>
            <person name="Sykes S."/>
            <person name="Tran B."/>
            <person name="Walsh L."/>
            <person name="Xia Y."/>
            <person name="Yang J."/>
            <person name="Young S."/>
            <person name="Zeng Q."/>
            <person name="Zheng X."/>
            <person name="Stephens R."/>
            <person name="Nusbaum C."/>
            <person name="Birren B.W."/>
            <person name="Azadi P."/>
            <person name="Lempicki R.A."/>
            <person name="Cuomo C.A."/>
            <person name="Kovacs J.A."/>
        </authorList>
    </citation>
    <scope>NUCLEOTIDE SEQUENCE [LARGE SCALE GENOMIC DNA]</scope>
    <source>
        <strain evidence="2">B80</strain>
    </source>
</reference>
<dbReference type="Pfam" id="PF09419">
    <property type="entry name" value="PGP_phosphatase"/>
    <property type="match status" value="1"/>
</dbReference>
<dbReference type="Proteomes" id="UP000054454">
    <property type="component" value="Unassembled WGS sequence"/>
</dbReference>
<dbReference type="NCBIfam" id="TIGR01668">
    <property type="entry name" value="YqeG_hyp_ppase"/>
    <property type="match status" value="1"/>
</dbReference>
<gene>
    <name evidence="1" type="ORF">T552_04092</name>
</gene>
<dbReference type="NCBIfam" id="TIGR01662">
    <property type="entry name" value="HAD-SF-IIIA"/>
    <property type="match status" value="1"/>
</dbReference>
<sequence length="265" mass="30342">MNIRAIIPCFSSLFNPSLLVPHLIINNFSQIPINISQTLKLHFTHLSDSDINIKALILDKDNCITIPGDLNLYSSYNEKWLQLKRNYDYILIVSNSSGIYTKKYQDEAIILEQNLGVSVFRHKKKKPHCASDLLNFLSNMNISPNQIVVIGDRLFTDILLGNLMGTWTIWIKHGISKKFNMVFLSSFIIHHSSFTHSLLSPLSPLSFFSPPPSTNSRLSFYTSKSLYTKSSGPSNFHLFHLFLLKKYPKKILNSILSLRSSYYTH</sequence>
<dbReference type="InterPro" id="IPR010021">
    <property type="entry name" value="PGPP1/Gep4"/>
</dbReference>
<dbReference type="Gene3D" id="3.40.50.1000">
    <property type="entry name" value="HAD superfamily/HAD-like"/>
    <property type="match status" value="1"/>
</dbReference>
<dbReference type="GO" id="GO:0008962">
    <property type="term" value="F:phosphatidylglycerophosphatase activity"/>
    <property type="evidence" value="ECO:0007669"/>
    <property type="project" value="InterPro"/>
</dbReference>
<dbReference type="RefSeq" id="XP_018226668.1">
    <property type="nucleotide sequence ID" value="XM_018372143.1"/>
</dbReference>
<dbReference type="GeneID" id="28938346"/>
<dbReference type="PANTHER" id="PTHR19288:SF25">
    <property type="entry name" value="PHOSPHATIDYLGLYCEROPHOSPHATASE GEP4, MITOCHONDRIAL"/>
    <property type="match status" value="1"/>
</dbReference>
<dbReference type="GO" id="GO:0005739">
    <property type="term" value="C:mitochondrion"/>
    <property type="evidence" value="ECO:0007669"/>
    <property type="project" value="TreeGrafter"/>
</dbReference>